<dbReference type="RefSeq" id="WP_150042594.1">
    <property type="nucleotide sequence ID" value="NZ_OW485601.1"/>
</dbReference>
<dbReference type="SMART" id="SM00116">
    <property type="entry name" value="CBS"/>
    <property type="match status" value="2"/>
</dbReference>
<name>A0A5M6IRZ7_9PROT</name>
<dbReference type="InterPro" id="IPR046342">
    <property type="entry name" value="CBS_dom_sf"/>
</dbReference>
<dbReference type="PROSITE" id="PS51371">
    <property type="entry name" value="CBS"/>
    <property type="match status" value="2"/>
</dbReference>
<evidence type="ECO:0000256" key="2">
    <source>
        <dbReference type="PROSITE-ProRule" id="PRU00703"/>
    </source>
</evidence>
<dbReference type="Proteomes" id="UP000325255">
    <property type="component" value="Unassembled WGS sequence"/>
</dbReference>
<evidence type="ECO:0000313" key="5">
    <source>
        <dbReference type="Proteomes" id="UP000325255"/>
    </source>
</evidence>
<dbReference type="PANTHER" id="PTHR43080">
    <property type="entry name" value="CBS DOMAIN-CONTAINING PROTEIN CBSX3, MITOCHONDRIAL"/>
    <property type="match status" value="1"/>
</dbReference>
<protein>
    <submittedName>
        <fullName evidence="4">CBS domain-containing protein</fullName>
    </submittedName>
</protein>
<gene>
    <name evidence="4" type="ORF">F1189_19765</name>
</gene>
<evidence type="ECO:0000259" key="3">
    <source>
        <dbReference type="PROSITE" id="PS51371"/>
    </source>
</evidence>
<dbReference type="PANTHER" id="PTHR43080:SF2">
    <property type="entry name" value="CBS DOMAIN-CONTAINING PROTEIN"/>
    <property type="match status" value="1"/>
</dbReference>
<evidence type="ECO:0000313" key="4">
    <source>
        <dbReference type="EMBL" id="KAA5610348.1"/>
    </source>
</evidence>
<dbReference type="AlphaFoldDB" id="A0A5M6IRZ7"/>
<feature type="domain" description="CBS" evidence="3">
    <location>
        <begin position="101"/>
        <end position="154"/>
    </location>
</feature>
<dbReference type="OrthoDB" id="7871683at2"/>
<keyword evidence="5" id="KW-1185">Reference proteome</keyword>
<sequence>MFDSSRLCATDVMTREVISVAPDATLMQAAQLMLDHGIGALPVLKDGRLLGIVSEADLVRPDEIAEDRARWWLDMLAEGDELSPEYLAAIHERNRPVSKVMQTDVVTVTELTPLRDVAKLIARNNIRRVLVVEGDQLRGIVARRDLVKALAKGG</sequence>
<feature type="domain" description="CBS" evidence="3">
    <location>
        <begin position="13"/>
        <end position="70"/>
    </location>
</feature>
<dbReference type="Pfam" id="PF00571">
    <property type="entry name" value="CBS"/>
    <property type="match status" value="2"/>
</dbReference>
<keyword evidence="1 2" id="KW-0129">CBS domain</keyword>
<organism evidence="4 5">
    <name type="scientific">Rhodovastum atsumiense</name>
    <dbReference type="NCBI Taxonomy" id="504468"/>
    <lineage>
        <taxon>Bacteria</taxon>
        <taxon>Pseudomonadati</taxon>
        <taxon>Pseudomonadota</taxon>
        <taxon>Alphaproteobacteria</taxon>
        <taxon>Acetobacterales</taxon>
        <taxon>Acetobacteraceae</taxon>
        <taxon>Rhodovastum</taxon>
    </lineage>
</organism>
<dbReference type="InterPro" id="IPR051257">
    <property type="entry name" value="Diverse_CBS-Domain"/>
</dbReference>
<dbReference type="InterPro" id="IPR000644">
    <property type="entry name" value="CBS_dom"/>
</dbReference>
<reference evidence="4 5" key="1">
    <citation type="submission" date="2019-09" db="EMBL/GenBank/DDBJ databases">
        <title>Genome sequence of Rhodovastum atsumiense, a diverse member of the Acetobacteraceae family of non-sulfur purple photosynthetic bacteria.</title>
        <authorList>
            <person name="Meyer T."/>
            <person name="Kyndt J."/>
        </authorList>
    </citation>
    <scope>NUCLEOTIDE SEQUENCE [LARGE SCALE GENOMIC DNA]</scope>
    <source>
        <strain evidence="4 5">DSM 21279</strain>
    </source>
</reference>
<evidence type="ECO:0000256" key="1">
    <source>
        <dbReference type="ARBA" id="ARBA00023122"/>
    </source>
</evidence>
<dbReference type="SUPFAM" id="SSF54631">
    <property type="entry name" value="CBS-domain pair"/>
    <property type="match status" value="1"/>
</dbReference>
<dbReference type="CDD" id="cd04586">
    <property type="entry name" value="CBS_pair_BON_assoc"/>
    <property type="match status" value="1"/>
</dbReference>
<dbReference type="Gene3D" id="3.10.580.10">
    <property type="entry name" value="CBS-domain"/>
    <property type="match status" value="1"/>
</dbReference>
<accession>A0A5M6IRZ7</accession>
<proteinExistence type="predicted"/>
<dbReference type="EMBL" id="VWPK01000034">
    <property type="protein sequence ID" value="KAA5610348.1"/>
    <property type="molecule type" value="Genomic_DNA"/>
</dbReference>
<comment type="caution">
    <text evidence="4">The sequence shown here is derived from an EMBL/GenBank/DDBJ whole genome shotgun (WGS) entry which is preliminary data.</text>
</comment>